<evidence type="ECO:0000259" key="9">
    <source>
        <dbReference type="Pfam" id="PF13807"/>
    </source>
</evidence>
<feature type="transmembrane region" description="Helical" evidence="7">
    <location>
        <begin position="356"/>
        <end position="375"/>
    </location>
</feature>
<dbReference type="PANTHER" id="PTHR32309:SF13">
    <property type="entry name" value="FERRIC ENTEROBACTIN TRANSPORT PROTEIN FEPE"/>
    <property type="match status" value="1"/>
</dbReference>
<dbReference type="Proteomes" id="UP000284531">
    <property type="component" value="Unassembled WGS sequence"/>
</dbReference>
<evidence type="ECO:0000256" key="6">
    <source>
        <dbReference type="SAM" id="Coils"/>
    </source>
</evidence>
<dbReference type="Pfam" id="PF02706">
    <property type="entry name" value="Wzz"/>
    <property type="match status" value="1"/>
</dbReference>
<keyword evidence="3 7" id="KW-0812">Transmembrane</keyword>
<dbReference type="PANTHER" id="PTHR32309">
    <property type="entry name" value="TYROSINE-PROTEIN KINASE"/>
    <property type="match status" value="1"/>
</dbReference>
<sequence length="389" mass="43465">MKSVLIRVINIKIGEINIHSMQEQKNITQADDEIDLIALAKTLWEGRRTVIKTTIIFMLIGIFVAIFSEKEYTASCTIVPQMTDGGSKLGGSLGGLAAMAGINLGSVGVGSDIPPTLYPKIVNSIAFQKDLMKTPLTIEGEDKQVTFANYYLEIKKTGLLTYFKKYTIGLPGLILKKIRGTSSVTNAQSTKDGLLSITQDEKDLIDLLQGKLSVEFNKKNGYLYISVKMPEAKAAAQMVQSAQIILQDAITKFKIQKAKDQLVFVEERYLEKEKETQEAQQKLARFRDSNRNISSALAQTELERLTAEYNLVYGVFSELAKKLELQKIQVKEDTPVFTVIEPVYIPFERSKPKRSIILIVTTLLGGVIGVGVIFLRKFWRGIQLEWNEG</sequence>
<evidence type="ECO:0000256" key="4">
    <source>
        <dbReference type="ARBA" id="ARBA00022989"/>
    </source>
</evidence>
<dbReference type="InterPro" id="IPR050445">
    <property type="entry name" value="Bact_polysacc_biosynth/exp"/>
</dbReference>
<accession>A0A419XA28</accession>
<evidence type="ECO:0000256" key="3">
    <source>
        <dbReference type="ARBA" id="ARBA00022692"/>
    </source>
</evidence>
<keyword evidence="2" id="KW-1003">Cell membrane</keyword>
<keyword evidence="11" id="KW-1185">Reference proteome</keyword>
<feature type="coiled-coil region" evidence="6">
    <location>
        <begin position="255"/>
        <end position="289"/>
    </location>
</feature>
<dbReference type="AlphaFoldDB" id="A0A419XA28"/>
<feature type="transmembrane region" description="Helical" evidence="7">
    <location>
        <begin position="49"/>
        <end position="67"/>
    </location>
</feature>
<dbReference type="GO" id="GO:0004713">
    <property type="term" value="F:protein tyrosine kinase activity"/>
    <property type="evidence" value="ECO:0007669"/>
    <property type="project" value="TreeGrafter"/>
</dbReference>
<evidence type="ECO:0000256" key="2">
    <source>
        <dbReference type="ARBA" id="ARBA00022475"/>
    </source>
</evidence>
<gene>
    <name evidence="10" type="ORF">BXY64_1619</name>
</gene>
<feature type="domain" description="Polysaccharide chain length determinant N-terminal" evidence="8">
    <location>
        <begin position="32"/>
        <end position="85"/>
    </location>
</feature>
<feature type="domain" description="Tyrosine-protein kinase G-rich" evidence="9">
    <location>
        <begin position="299"/>
        <end position="377"/>
    </location>
</feature>
<dbReference type="GO" id="GO:0005886">
    <property type="term" value="C:plasma membrane"/>
    <property type="evidence" value="ECO:0007669"/>
    <property type="project" value="UniProtKB-SubCell"/>
</dbReference>
<dbReference type="Pfam" id="PF13807">
    <property type="entry name" value="GNVR"/>
    <property type="match status" value="1"/>
</dbReference>
<dbReference type="InterPro" id="IPR032807">
    <property type="entry name" value="GNVR"/>
</dbReference>
<proteinExistence type="predicted"/>
<keyword evidence="4 7" id="KW-1133">Transmembrane helix</keyword>
<evidence type="ECO:0000256" key="1">
    <source>
        <dbReference type="ARBA" id="ARBA00004651"/>
    </source>
</evidence>
<evidence type="ECO:0000256" key="5">
    <source>
        <dbReference type="ARBA" id="ARBA00023136"/>
    </source>
</evidence>
<keyword evidence="6" id="KW-0175">Coiled coil</keyword>
<comment type="caution">
    <text evidence="10">The sequence shown here is derived from an EMBL/GenBank/DDBJ whole genome shotgun (WGS) entry which is preliminary data.</text>
</comment>
<dbReference type="EMBL" id="RAPQ01000008">
    <property type="protein sequence ID" value="RKE04592.1"/>
    <property type="molecule type" value="Genomic_DNA"/>
</dbReference>
<evidence type="ECO:0000259" key="8">
    <source>
        <dbReference type="Pfam" id="PF02706"/>
    </source>
</evidence>
<evidence type="ECO:0000256" key="7">
    <source>
        <dbReference type="SAM" id="Phobius"/>
    </source>
</evidence>
<evidence type="ECO:0000313" key="10">
    <source>
        <dbReference type="EMBL" id="RKE04592.1"/>
    </source>
</evidence>
<reference evidence="10 11" key="1">
    <citation type="submission" date="2018-09" db="EMBL/GenBank/DDBJ databases">
        <title>Genomic Encyclopedia of Archaeal and Bacterial Type Strains, Phase II (KMG-II): from individual species to whole genera.</title>
        <authorList>
            <person name="Goeker M."/>
        </authorList>
    </citation>
    <scope>NUCLEOTIDE SEQUENCE [LARGE SCALE GENOMIC DNA]</scope>
    <source>
        <strain evidence="10 11">DSM 21950</strain>
    </source>
</reference>
<name>A0A419XA28_9BACT</name>
<organism evidence="10 11">
    <name type="scientific">Marinifilum flexuosum</name>
    <dbReference type="NCBI Taxonomy" id="1117708"/>
    <lineage>
        <taxon>Bacteria</taxon>
        <taxon>Pseudomonadati</taxon>
        <taxon>Bacteroidota</taxon>
        <taxon>Bacteroidia</taxon>
        <taxon>Marinilabiliales</taxon>
        <taxon>Marinifilaceae</taxon>
    </lineage>
</organism>
<protein>
    <submittedName>
        <fullName evidence="10">LPS O-antigen subunit length determinant protein (WzzB/FepE family)</fullName>
    </submittedName>
</protein>
<dbReference type="InterPro" id="IPR003856">
    <property type="entry name" value="LPS_length_determ_N"/>
</dbReference>
<evidence type="ECO:0000313" key="11">
    <source>
        <dbReference type="Proteomes" id="UP000284531"/>
    </source>
</evidence>
<comment type="subcellular location">
    <subcellularLocation>
        <location evidence="1">Cell membrane</location>
        <topology evidence="1">Multi-pass membrane protein</topology>
    </subcellularLocation>
</comment>
<keyword evidence="5 7" id="KW-0472">Membrane</keyword>